<sequence>MSNTFLVDLKTTPKSVTAPVDIYLQGAEDFLIPLVFPDYEITVFEKQKTTFLGIPIENEAIKASYIGHAGVLLVDGKTGRTKYYEYGRYENPDIPGITRKVSMPDCKLIGGQISEKSLKKLLQFLSKKAGHGSSISGVVLRGNFYDNALAWLKQKVSENESPTKLPYNFLDNNCMTFVLELVNHLGLDSAWYPPAAPPNHYMELFQLTSVDLDYDPKLKKLEISE</sequence>
<gene>
    <name evidence="2" type="ORF">AB2Z07_14980</name>
</gene>
<organism evidence="2 3">
    <name type="scientific">Halodesulfovibrio aestuarii</name>
    <dbReference type="NCBI Taxonomy" id="126333"/>
    <lineage>
        <taxon>Bacteria</taxon>
        <taxon>Pseudomonadati</taxon>
        <taxon>Thermodesulfobacteriota</taxon>
        <taxon>Desulfovibrionia</taxon>
        <taxon>Desulfovibrionales</taxon>
        <taxon>Desulfovibrionaceae</taxon>
        <taxon>Halodesulfovibrio</taxon>
    </lineage>
</organism>
<accession>A0ABV4JVN8</accession>
<evidence type="ECO:0000313" key="2">
    <source>
        <dbReference type="EMBL" id="MEZ6854809.1"/>
    </source>
</evidence>
<dbReference type="Pfam" id="PF25218">
    <property type="entry name" value="TseH"/>
    <property type="match status" value="1"/>
</dbReference>
<name>A0ABV4JVN8_9BACT</name>
<protein>
    <recommendedName>
        <fullName evidence="1">Type VI secretion system effector TseH-like domain-containing protein</fullName>
    </recommendedName>
</protein>
<dbReference type="Proteomes" id="UP001568358">
    <property type="component" value="Unassembled WGS sequence"/>
</dbReference>
<evidence type="ECO:0000259" key="1">
    <source>
        <dbReference type="Pfam" id="PF25218"/>
    </source>
</evidence>
<proteinExistence type="predicted"/>
<dbReference type="InterPro" id="IPR057382">
    <property type="entry name" value="TseH"/>
</dbReference>
<dbReference type="EMBL" id="JBFSOO010000014">
    <property type="protein sequence ID" value="MEZ6854809.1"/>
    <property type="molecule type" value="Genomic_DNA"/>
</dbReference>
<evidence type="ECO:0000313" key="3">
    <source>
        <dbReference type="Proteomes" id="UP001568358"/>
    </source>
</evidence>
<comment type="caution">
    <text evidence="2">The sequence shown here is derived from an EMBL/GenBank/DDBJ whole genome shotgun (WGS) entry which is preliminary data.</text>
</comment>
<feature type="domain" description="Type VI secretion system effector TseH-like" evidence="1">
    <location>
        <begin position="32"/>
        <end position="182"/>
    </location>
</feature>
<reference evidence="2 3" key="1">
    <citation type="submission" date="2024-07" db="EMBL/GenBank/DDBJ databases">
        <title>Active virus-host system and metabolic interactions in a Lokiarchaeon culture.</title>
        <authorList>
            <person name="Ponce Toledo R.I."/>
            <person name="Rodrigues Oliveira T."/>
            <person name="Schleper C."/>
        </authorList>
    </citation>
    <scope>NUCLEOTIDE SEQUENCE [LARGE SCALE GENOMIC DNA]</scope>
    <source>
        <strain evidence="2 3">B35</strain>
    </source>
</reference>
<keyword evidence="3" id="KW-1185">Reference proteome</keyword>
<dbReference type="RefSeq" id="WP_371151037.1">
    <property type="nucleotide sequence ID" value="NZ_JBFSOO010000014.1"/>
</dbReference>